<feature type="compositionally biased region" description="Pro residues" evidence="1">
    <location>
        <begin position="1"/>
        <end position="12"/>
    </location>
</feature>
<gene>
    <name evidence="2" type="ORF">TWF694_005256</name>
</gene>
<reference evidence="2 3" key="1">
    <citation type="submission" date="2019-10" db="EMBL/GenBank/DDBJ databases">
        <authorList>
            <person name="Palmer J.M."/>
        </authorList>
    </citation>
    <scope>NUCLEOTIDE SEQUENCE [LARGE SCALE GENOMIC DNA]</scope>
    <source>
        <strain evidence="2 3">TWF694</strain>
    </source>
</reference>
<organism evidence="2 3">
    <name type="scientific">Orbilia ellipsospora</name>
    <dbReference type="NCBI Taxonomy" id="2528407"/>
    <lineage>
        <taxon>Eukaryota</taxon>
        <taxon>Fungi</taxon>
        <taxon>Dikarya</taxon>
        <taxon>Ascomycota</taxon>
        <taxon>Pezizomycotina</taxon>
        <taxon>Orbiliomycetes</taxon>
        <taxon>Orbiliales</taxon>
        <taxon>Orbiliaceae</taxon>
        <taxon>Orbilia</taxon>
    </lineage>
</organism>
<feature type="region of interest" description="Disordered" evidence="1">
    <location>
        <begin position="1"/>
        <end position="53"/>
    </location>
</feature>
<accession>A0AAV9WSW7</accession>
<evidence type="ECO:0000256" key="1">
    <source>
        <dbReference type="SAM" id="MobiDB-lite"/>
    </source>
</evidence>
<evidence type="ECO:0000313" key="2">
    <source>
        <dbReference type="EMBL" id="KAK6525108.1"/>
    </source>
</evidence>
<proteinExistence type="predicted"/>
<feature type="region of interest" description="Disordered" evidence="1">
    <location>
        <begin position="88"/>
        <end position="111"/>
    </location>
</feature>
<keyword evidence="3" id="KW-1185">Reference proteome</keyword>
<sequence>MLPQSPEPPPPLSQSLQSRWLPPPPPPSPPPTTTTTDNTEAASKEAGERVHELQREVPKLKTLASLMLHEVALLIANTSDGDVTAKDVEHRSELQRRGNQLKSEPIIIREA</sequence>
<dbReference type="EMBL" id="JAVHJO010000017">
    <property type="protein sequence ID" value="KAK6525108.1"/>
    <property type="molecule type" value="Genomic_DNA"/>
</dbReference>
<name>A0AAV9WSW7_9PEZI</name>
<protein>
    <submittedName>
        <fullName evidence="2">Uncharacterized protein</fullName>
    </submittedName>
</protein>
<evidence type="ECO:0000313" key="3">
    <source>
        <dbReference type="Proteomes" id="UP001365542"/>
    </source>
</evidence>
<feature type="compositionally biased region" description="Basic and acidic residues" evidence="1">
    <location>
        <begin position="42"/>
        <end position="53"/>
    </location>
</feature>
<feature type="compositionally biased region" description="Pro residues" evidence="1">
    <location>
        <begin position="21"/>
        <end position="32"/>
    </location>
</feature>
<comment type="caution">
    <text evidence="2">The sequence shown here is derived from an EMBL/GenBank/DDBJ whole genome shotgun (WGS) entry which is preliminary data.</text>
</comment>
<dbReference type="Proteomes" id="UP001365542">
    <property type="component" value="Unassembled WGS sequence"/>
</dbReference>
<dbReference type="AlphaFoldDB" id="A0AAV9WSW7"/>